<feature type="region of interest" description="Disordered" evidence="21">
    <location>
        <begin position="1636"/>
        <end position="1689"/>
    </location>
</feature>
<protein>
    <recommendedName>
        <fullName evidence="19">Sodium channel protein</fullName>
    </recommendedName>
</protein>
<dbReference type="PANTHER" id="PTHR10037">
    <property type="entry name" value="VOLTAGE-GATED CATION CHANNEL CALCIUM AND SODIUM"/>
    <property type="match status" value="1"/>
</dbReference>
<dbReference type="InterPro" id="IPR001696">
    <property type="entry name" value="Na_channel_asu"/>
</dbReference>
<accession>A0A8C9IL71</accession>
<dbReference type="GO" id="GO:0005248">
    <property type="term" value="F:voltage-gated sodium channel activity"/>
    <property type="evidence" value="ECO:0007669"/>
    <property type="project" value="InterPro"/>
</dbReference>
<evidence type="ECO:0000313" key="26">
    <source>
        <dbReference type="Ensembl" id="ENSPTEP00000037561.1"/>
    </source>
</evidence>
<feature type="transmembrane region" description="Helical" evidence="19">
    <location>
        <begin position="798"/>
        <end position="818"/>
    </location>
</feature>
<comment type="subcellular location">
    <subcellularLocation>
        <location evidence="1 19">Cell membrane</location>
        <topology evidence="1 19">Multi-pass membrane protein</topology>
    </subcellularLocation>
</comment>
<evidence type="ECO:0000256" key="15">
    <source>
        <dbReference type="ARBA" id="ARBA00023180"/>
    </source>
</evidence>
<keyword evidence="14" id="KW-1015">Disulfide bond</keyword>
<keyword evidence="16 19" id="KW-0739">Sodium transport</keyword>
<feature type="transmembrane region" description="Helical" evidence="19">
    <location>
        <begin position="635"/>
        <end position="653"/>
    </location>
</feature>
<dbReference type="CDD" id="cd13433">
    <property type="entry name" value="Na_channel_gate"/>
    <property type="match status" value="1"/>
</dbReference>
<evidence type="ECO:0000256" key="11">
    <source>
        <dbReference type="ARBA" id="ARBA00023053"/>
    </source>
</evidence>
<dbReference type="Pfam" id="PF24609">
    <property type="entry name" value="IQ_SCN5A_C"/>
    <property type="match status" value="1"/>
</dbReference>
<dbReference type="InterPro" id="IPR044564">
    <property type="entry name" value="Na_chnl_inactivation_gate"/>
</dbReference>
<evidence type="ECO:0000256" key="6">
    <source>
        <dbReference type="ARBA" id="ARBA00022692"/>
    </source>
</evidence>
<feature type="transmembrane region" description="Helical" evidence="19">
    <location>
        <begin position="249"/>
        <end position="276"/>
    </location>
</feature>
<feature type="compositionally biased region" description="Low complexity" evidence="21">
    <location>
        <begin position="332"/>
        <end position="342"/>
    </location>
</feature>
<evidence type="ECO:0000256" key="9">
    <source>
        <dbReference type="ARBA" id="ARBA00022882"/>
    </source>
</evidence>
<feature type="compositionally biased region" description="Basic residues" evidence="21">
    <location>
        <begin position="345"/>
        <end position="357"/>
    </location>
</feature>
<dbReference type="PANTHER" id="PTHR10037:SF221">
    <property type="entry name" value="SODIUM CHANNEL PROTEIN TYPE 9 SUBUNIT ALPHA"/>
    <property type="match status" value="1"/>
</dbReference>
<feature type="compositionally biased region" description="Basic and acidic residues" evidence="21">
    <location>
        <begin position="445"/>
        <end position="456"/>
    </location>
</feature>
<feature type="transmembrane region" description="Helical" evidence="19">
    <location>
        <begin position="961"/>
        <end position="980"/>
    </location>
</feature>
<evidence type="ECO:0000256" key="1">
    <source>
        <dbReference type="ARBA" id="ARBA00004651"/>
    </source>
</evidence>
<dbReference type="GO" id="GO:0086016">
    <property type="term" value="P:AV node cell action potential"/>
    <property type="evidence" value="ECO:0007669"/>
    <property type="project" value="UniProtKB-ARBA"/>
</dbReference>
<feature type="transmembrane region" description="Helical" evidence="19">
    <location>
        <begin position="894"/>
        <end position="912"/>
    </location>
</feature>
<evidence type="ECO:0000259" key="24">
    <source>
        <dbReference type="Pfam" id="PF11933"/>
    </source>
</evidence>
<evidence type="ECO:0000256" key="7">
    <source>
        <dbReference type="ARBA" id="ARBA00022737"/>
    </source>
</evidence>
<dbReference type="GO" id="GO:0086010">
    <property type="term" value="P:membrane depolarization during action potential"/>
    <property type="evidence" value="ECO:0007669"/>
    <property type="project" value="UniProtKB-ARBA"/>
</dbReference>
<feature type="compositionally biased region" description="Low complexity" evidence="21">
    <location>
        <begin position="1649"/>
        <end position="1662"/>
    </location>
</feature>
<feature type="transmembrane region" description="Helical" evidence="19">
    <location>
        <begin position="715"/>
        <end position="743"/>
    </location>
</feature>
<feature type="transmembrane region" description="Helical" evidence="19">
    <location>
        <begin position="1135"/>
        <end position="1158"/>
    </location>
</feature>
<dbReference type="FunFam" id="1.20.120.350:FF:000002">
    <property type="entry name" value="Sodium channel protein"/>
    <property type="match status" value="1"/>
</dbReference>
<dbReference type="InterPro" id="IPR000048">
    <property type="entry name" value="IQ_motif_EF-hand-BS"/>
</dbReference>
<comment type="caution">
    <text evidence="19">Lacks conserved residue(s) required for the propagation of feature annotation.</text>
</comment>
<dbReference type="Gene3D" id="1.10.238.10">
    <property type="entry name" value="EF-hand"/>
    <property type="match status" value="1"/>
</dbReference>
<feature type="transmembrane region" description="Helical" evidence="19">
    <location>
        <begin position="1247"/>
        <end position="1265"/>
    </location>
</feature>
<keyword evidence="3 19" id="KW-0894">Sodium channel</keyword>
<feature type="region of interest" description="Disordered" evidence="21">
    <location>
        <begin position="826"/>
        <end position="849"/>
    </location>
</feature>
<evidence type="ECO:0000256" key="4">
    <source>
        <dbReference type="ARBA" id="ARBA00022475"/>
    </source>
</evidence>
<dbReference type="FunFam" id="1.10.287.70:FF:000049">
    <property type="entry name" value="Voltage-dependent sodium channel 2"/>
    <property type="match status" value="1"/>
</dbReference>
<evidence type="ECO:0000256" key="20">
    <source>
        <dbReference type="SAM" id="Coils"/>
    </source>
</evidence>
<dbReference type="GO" id="GO:0002027">
    <property type="term" value="P:regulation of heart rate"/>
    <property type="evidence" value="ECO:0007669"/>
    <property type="project" value="UniProtKB-ARBA"/>
</dbReference>
<feature type="transmembrane region" description="Helical" evidence="19">
    <location>
        <begin position="119"/>
        <end position="139"/>
    </location>
</feature>
<evidence type="ECO:0000256" key="12">
    <source>
        <dbReference type="ARBA" id="ARBA00023065"/>
    </source>
</evidence>
<dbReference type="PRINTS" id="PR00170">
    <property type="entry name" value="NACHANNEL"/>
</dbReference>
<evidence type="ECO:0000256" key="16">
    <source>
        <dbReference type="ARBA" id="ARBA00023201"/>
    </source>
</evidence>
<evidence type="ECO:0000259" key="25">
    <source>
        <dbReference type="Pfam" id="PF24609"/>
    </source>
</evidence>
<organism evidence="26 27">
    <name type="scientific">Piliocolobus tephrosceles</name>
    <name type="common">Ugandan red Colobus</name>
    <dbReference type="NCBI Taxonomy" id="591936"/>
    <lineage>
        <taxon>Eukaryota</taxon>
        <taxon>Metazoa</taxon>
        <taxon>Chordata</taxon>
        <taxon>Craniata</taxon>
        <taxon>Vertebrata</taxon>
        <taxon>Euteleostomi</taxon>
        <taxon>Mammalia</taxon>
        <taxon>Eutheria</taxon>
        <taxon>Euarchontoglires</taxon>
        <taxon>Primates</taxon>
        <taxon>Haplorrhini</taxon>
        <taxon>Catarrhini</taxon>
        <taxon>Cercopithecidae</taxon>
        <taxon>Colobinae</taxon>
        <taxon>Piliocolobus</taxon>
    </lineage>
</organism>
<feature type="transmembrane region" description="Helical" evidence="19">
    <location>
        <begin position="1334"/>
        <end position="1362"/>
    </location>
</feature>
<feature type="transmembrane region" description="Helical" evidence="19">
    <location>
        <begin position="933"/>
        <end position="949"/>
    </location>
</feature>
<keyword evidence="6 19" id="KW-0812">Transmembrane</keyword>
<dbReference type="SMART" id="SM00015">
    <property type="entry name" value="IQ"/>
    <property type="match status" value="1"/>
</dbReference>
<keyword evidence="2 19" id="KW-0813">Transport</keyword>
<feature type="domain" description="Ion transport" evidence="23">
    <location>
        <begin position="1216"/>
        <end position="1471"/>
    </location>
</feature>
<gene>
    <name evidence="26" type="primary">SCN9A</name>
</gene>
<feature type="compositionally biased region" description="Basic and acidic residues" evidence="21">
    <location>
        <begin position="1663"/>
        <end position="1689"/>
    </location>
</feature>
<dbReference type="Gene3D" id="1.20.120.350">
    <property type="entry name" value="Voltage-gated potassium channels. Chain C"/>
    <property type="match status" value="4"/>
</dbReference>
<feature type="compositionally biased region" description="Basic and acidic residues" evidence="21">
    <location>
        <begin position="360"/>
        <end position="381"/>
    </location>
</feature>
<keyword evidence="22" id="KW-0732">Signal</keyword>
<dbReference type="Pfam" id="PF00520">
    <property type="entry name" value="Ion_trans"/>
    <property type="match status" value="4"/>
</dbReference>
<feature type="transmembrane region" description="Helical" evidence="19">
    <location>
        <begin position="1212"/>
        <end position="1235"/>
    </location>
</feature>
<dbReference type="FunFam" id="1.20.120.350:FF:000005">
    <property type="entry name" value="Sodium channel protein"/>
    <property type="match status" value="1"/>
</dbReference>
<sequence>MLIMCTILTNCIFMTLSNPPDWTKNVEYTFTGIYTFESLVKILARGFCVGEFTFLRDPWNWLDFVVIVFAYLTEFVNLGNVSALRTFRVLRALKTISVIPGLKTIVGALIQSVKKLSDVMILTVFCLSVFALIGLQLFMGNLKHKCVQNTLENNETLESIMNTLESEEDFRKYFYYLEGSKDALLCGFSTDSGQCPEGYTCMKIGRNPDYGYTSFDTFSWAFLALFRLMTQDYWENLYQQTLRAAGKTYMIFFVVVIFLGSFYLINLILAVVAMAYEEQNQANIEEAKQKELEFQQMLDRLKKEQEEAEAIAAAAAEYTSIRRSRIMGLSESSSETSKLSSKSAKERRNRRKKKNQKKLSSGEEKGDAEKLSKSDSEENIRRKSFHLGVEGHRRAHEKRLSTPNQSPLSIRGSLFSARRSSRTSLFSFKGRGRDIGSETDFADDEHSIFGDNESRRGSLFVPHRPQERRSSNISQASRSPPMLPVNGKMHSAVDCNGVVSLVDGRSALMLPNGQLLPEGTTNQIHKKRRCSSYLLSEDMLNDPNLRQRAMSRASILTNTVEELEESRQKCPPWWYRFAHKFLIWNCSPYWIKFKKYIYFIVMDPFVDLAITICIVLNTLFMAMEHHPMTEEFKNVLAIGNLVFTGIFAAEMVLKLIAMDPYEYFQVGWNIFDSLIVTLSLVELFLADVEGLSVLRSFRLLRVFKLAKSWPTLNMLIKIIGNSVGALGNLTLVLAIIVFIFAVVGMQLFGKSYKECVCKINDDCTLPRWHMNDFFHSFLIVFRVLCGEWIETMWDCMEVAGQAMCLIVYMMVMVIGNLVRLNQSSSSECSTVDNPLPGEGEEAEAEPMNSDEPEACFTDGCVRRFSCCQVNIESGKGKIWWNIRKTCYKIVEHSWFESFIVLMILLSSGALAFEDIYIERKKTIKIILEYADKIFTYIFILEMLLKWIAYGYKTYFTNAWCWLDFLIVDVSLVTLVANTLGYSDLGPIKSLRTLRALRPLRALSRFEGMRVVVNALIGAIPSIMNVLLVCLIFWLIFSIMGVNLFAGKFYECINTTDGSRFPASQVPNRSECFALMNVSQNVRWKNLKVNFDNVGLGYLSLLQVATFKGWTIIMYAAVDSVNVDKQPKYEYNLYMYIYFVIFIIFGSFFTLNLFIGVIIDNFNQQKKKLGGQDIFMTEEQKKYYNAMKKLGSKKPQKPIPRPRNKIQGCIFDLVTNQAFDISIMVLICLNMVTMMVEKEGQSPYMTDVLYWINVVFIILFTGECVLKLISLRYYYFTVGWNIFDFVVVIISIVGMFLADLIETYFVSPTLFRVIRLARIGRILRLVKGAKGIRTLLFALMMSLPALFNIGLLLFLVMFIYAIFGMSNFAYVKKEDGINDMFNFETFGNSMICLFQITTSAGWDGLLAPILNSKPPDCDPKKVHPGSSVEGDCGNPSVGIFYFVSYIIISFLVVVNMYIAVILENFSVATEESTEPLSEDDFEMFYEVWEKFDPDATQFIEYSKLSDFAAALDPPLLIAKPNKVQLIAMDLPMVSGDRIHCLDILFAFTKRVLGESGEMDSLRSQMEERFMSANPSKVSYEPITTTLKRKQEDVSATVIQRAYRRYRLRQNVKNISSIYIKDGDRDDDLLNKKDMVFDNVNENSSPEKTDATSSTTSPPSYDSVTKPDKEKYEQDRTEKEDKGKDSKESKK</sequence>
<feature type="transmembrane region" description="Helical" evidence="19">
    <location>
        <begin position="597"/>
        <end position="623"/>
    </location>
</feature>
<evidence type="ECO:0000256" key="14">
    <source>
        <dbReference type="ARBA" id="ARBA00023157"/>
    </source>
</evidence>
<feature type="region of interest" description="Disordered" evidence="21">
    <location>
        <begin position="332"/>
        <end position="410"/>
    </location>
</feature>
<feature type="transmembrane region" description="Helical" evidence="19">
    <location>
        <begin position="210"/>
        <end position="229"/>
    </location>
</feature>
<dbReference type="GO" id="GO:0060371">
    <property type="term" value="P:regulation of atrial cardiac muscle cell membrane depolarization"/>
    <property type="evidence" value="ECO:0007669"/>
    <property type="project" value="UniProtKB-ARBA"/>
</dbReference>
<keyword evidence="11 19" id="KW-0915">Sodium</keyword>
<comment type="function">
    <text evidence="19">Mediates the voltage-dependent sodium ion permeability of excitable membranes. Assuming opened or closed conformations in response to the voltage difference across the membrane, the protein forms a sodium-selective channel through which Na(+) ions may pass in accordance with their electrochemical gradient.</text>
</comment>
<keyword evidence="12 19" id="KW-0406">Ion transport</keyword>
<feature type="transmembrane region" description="Helical" evidence="19">
    <location>
        <begin position="1272"/>
        <end position="1297"/>
    </location>
</feature>
<keyword evidence="5" id="KW-0597">Phosphoprotein</keyword>
<evidence type="ECO:0000313" key="27">
    <source>
        <dbReference type="Proteomes" id="UP000694416"/>
    </source>
</evidence>
<feature type="domain" description="Ion transport" evidence="23">
    <location>
        <begin position="604"/>
        <end position="821"/>
    </location>
</feature>
<dbReference type="Gene3D" id="1.10.287.70">
    <property type="match status" value="4"/>
</dbReference>
<keyword evidence="9 19" id="KW-0851">Voltage-gated channel</keyword>
<keyword evidence="17 19" id="KW-0407">Ion channel</keyword>
<keyword evidence="7" id="KW-0677">Repeat</keyword>
<evidence type="ECO:0000256" key="17">
    <source>
        <dbReference type="ARBA" id="ARBA00023303"/>
    </source>
</evidence>
<feature type="transmembrane region" description="Helical" evidence="19">
    <location>
        <begin position="92"/>
        <end position="113"/>
    </location>
</feature>
<feature type="domain" description="Ion transport" evidence="23">
    <location>
        <begin position="892"/>
        <end position="1167"/>
    </location>
</feature>
<feature type="coiled-coil region" evidence="20">
    <location>
        <begin position="273"/>
        <end position="318"/>
    </location>
</feature>
<feature type="compositionally biased region" description="Acidic residues" evidence="21">
    <location>
        <begin position="838"/>
        <end position="849"/>
    </location>
</feature>
<dbReference type="GO" id="GO:0019228">
    <property type="term" value="P:neuronal action potential"/>
    <property type="evidence" value="ECO:0007669"/>
    <property type="project" value="TreeGrafter"/>
</dbReference>
<evidence type="ECO:0000256" key="13">
    <source>
        <dbReference type="ARBA" id="ARBA00023136"/>
    </source>
</evidence>
<evidence type="ECO:0000256" key="8">
    <source>
        <dbReference type="ARBA" id="ARBA00022843"/>
    </source>
</evidence>
<keyword evidence="10 19" id="KW-1133">Transmembrane helix</keyword>
<feature type="domain" description="SCN5A-like C-terminal IQ motif" evidence="25">
    <location>
        <begin position="1583"/>
        <end position="1614"/>
    </location>
</feature>
<dbReference type="FunFam" id="1.20.120.350:FF:000003">
    <property type="entry name" value="Voltage-dependent sodium channel"/>
    <property type="match status" value="1"/>
</dbReference>
<dbReference type="SUPFAM" id="SSF81324">
    <property type="entry name" value="Voltage-gated potassium channels"/>
    <property type="match status" value="4"/>
</dbReference>
<feature type="chain" id="PRO_5034033844" description="Sodium channel protein" evidence="22">
    <location>
        <begin position="18"/>
        <end position="1689"/>
    </location>
</feature>
<feature type="domain" description="Voltage-gated Na+ ion channel cytoplasmic" evidence="24">
    <location>
        <begin position="406"/>
        <end position="554"/>
    </location>
</feature>
<dbReference type="FunFam" id="1.10.238.10:FF:000002">
    <property type="entry name" value="Sodium channel protein"/>
    <property type="match status" value="1"/>
</dbReference>
<keyword evidence="27" id="KW-1185">Reference proteome</keyword>
<feature type="region of interest" description="Disordered" evidence="21">
    <location>
        <begin position="445"/>
        <end position="480"/>
    </location>
</feature>
<evidence type="ECO:0000256" key="2">
    <source>
        <dbReference type="ARBA" id="ARBA00022448"/>
    </source>
</evidence>
<feature type="transmembrane region" description="Helical" evidence="19">
    <location>
        <begin position="61"/>
        <end position="80"/>
    </location>
</feature>
<dbReference type="Pfam" id="PF11933">
    <property type="entry name" value="Na_trans_cytopl"/>
    <property type="match status" value="1"/>
</dbReference>
<dbReference type="InterPro" id="IPR043203">
    <property type="entry name" value="VGCC_Ca_Na"/>
</dbReference>
<keyword evidence="4" id="KW-1003">Cell membrane</keyword>
<keyword evidence="8" id="KW-0832">Ubl conjugation</keyword>
<dbReference type="GO" id="GO:0001518">
    <property type="term" value="C:voltage-gated sodium channel complex"/>
    <property type="evidence" value="ECO:0007669"/>
    <property type="project" value="UniProtKB-UniRule"/>
</dbReference>
<dbReference type="Gene3D" id="1.20.5.1190">
    <property type="entry name" value="iswi atpase"/>
    <property type="match status" value="1"/>
</dbReference>
<dbReference type="GO" id="GO:0086043">
    <property type="term" value="P:bundle of His cell action potential"/>
    <property type="evidence" value="ECO:0007669"/>
    <property type="project" value="UniProtKB-ARBA"/>
</dbReference>
<evidence type="ECO:0000256" key="21">
    <source>
        <dbReference type="SAM" id="MobiDB-lite"/>
    </source>
</evidence>
<dbReference type="FunFam" id="1.20.5.1190:FF:000001">
    <property type="entry name" value="Sodium channel protein"/>
    <property type="match status" value="1"/>
</dbReference>
<evidence type="ECO:0000259" key="23">
    <source>
        <dbReference type="Pfam" id="PF00520"/>
    </source>
</evidence>
<dbReference type="InterPro" id="IPR027359">
    <property type="entry name" value="Volt_channel_dom_sf"/>
</dbReference>
<feature type="transmembrane region" description="Helical" evidence="19">
    <location>
        <begin position="1025"/>
        <end position="1045"/>
    </location>
</feature>
<evidence type="ECO:0000256" key="18">
    <source>
        <dbReference type="ARBA" id="ARBA00036239"/>
    </source>
</evidence>
<evidence type="ECO:0000256" key="10">
    <source>
        <dbReference type="ARBA" id="ARBA00022989"/>
    </source>
</evidence>
<proteinExistence type="inferred from homology"/>
<feature type="transmembrane region" description="Helical" evidence="19">
    <location>
        <begin position="1094"/>
        <end position="1115"/>
    </location>
</feature>
<dbReference type="InterPro" id="IPR058542">
    <property type="entry name" value="IQ_SCN5A_C"/>
</dbReference>
<dbReference type="InterPro" id="IPR005821">
    <property type="entry name" value="Ion_trans_dom"/>
</dbReference>
<comment type="catalytic activity">
    <reaction evidence="18">
        <text>Na(+)(in) = Na(+)(out)</text>
        <dbReference type="Rhea" id="RHEA:34963"/>
        <dbReference type="ChEBI" id="CHEBI:29101"/>
    </reaction>
</comment>
<evidence type="ECO:0000256" key="3">
    <source>
        <dbReference type="ARBA" id="ARBA00022461"/>
    </source>
</evidence>
<comment type="similarity">
    <text evidence="19">Belongs to the sodium channel (TC 1.A.1.10) family.</text>
</comment>
<keyword evidence="13 19" id="KW-0472">Membrane</keyword>
<feature type="signal peptide" evidence="22">
    <location>
        <begin position="1"/>
        <end position="17"/>
    </location>
</feature>
<dbReference type="Ensembl" id="ENSPTET00000050784.1">
    <property type="protein sequence ID" value="ENSPTEP00000037561.1"/>
    <property type="gene ID" value="ENSPTEG00000035056.1"/>
</dbReference>
<keyword evidence="15" id="KW-0325">Glycoprotein</keyword>
<feature type="domain" description="Ion transport" evidence="23">
    <location>
        <begin position="1"/>
        <end position="281"/>
    </location>
</feature>
<reference evidence="26" key="2">
    <citation type="submission" date="2025-09" db="UniProtKB">
        <authorList>
            <consortium name="Ensembl"/>
        </authorList>
    </citation>
    <scope>IDENTIFICATION</scope>
</reference>
<feature type="transmembrane region" description="Helical" evidence="19">
    <location>
        <begin position="1438"/>
        <end position="1461"/>
    </location>
</feature>
<dbReference type="Proteomes" id="UP000694416">
    <property type="component" value="Unplaced"/>
</dbReference>
<keyword evidence="20" id="KW-0175">Coiled coil</keyword>
<dbReference type="FunFam" id="1.20.120.350:FF:000004">
    <property type="entry name" value="Sodium channel protein"/>
    <property type="match status" value="1"/>
</dbReference>
<dbReference type="InterPro" id="IPR024583">
    <property type="entry name" value="Na_trans_cytopl"/>
</dbReference>
<evidence type="ECO:0000256" key="22">
    <source>
        <dbReference type="SAM" id="SignalP"/>
    </source>
</evidence>
<evidence type="ECO:0000256" key="19">
    <source>
        <dbReference type="RuleBase" id="RU361132"/>
    </source>
</evidence>
<name>A0A8C9IL71_9PRIM</name>
<evidence type="ECO:0000256" key="5">
    <source>
        <dbReference type="ARBA" id="ARBA00022553"/>
    </source>
</evidence>
<reference evidence="26" key="1">
    <citation type="submission" date="2025-08" db="UniProtKB">
        <authorList>
            <consortium name="Ensembl"/>
        </authorList>
    </citation>
    <scope>IDENTIFICATION</scope>
</reference>
<dbReference type="FunFam" id="1.10.287.70:FF:000001">
    <property type="entry name" value="Sodium channel protein"/>
    <property type="match status" value="1"/>
</dbReference>